<keyword evidence="3" id="KW-1003">Cell membrane</keyword>
<dbReference type="PROSITE" id="PS00237">
    <property type="entry name" value="G_PROTEIN_RECEP_F1_1"/>
    <property type="match status" value="1"/>
</dbReference>
<dbReference type="Proteomes" id="UP000807504">
    <property type="component" value="Unassembled WGS sequence"/>
</dbReference>
<feature type="domain" description="G-protein coupled receptors family 1 profile" evidence="12">
    <location>
        <begin position="75"/>
        <end position="216"/>
    </location>
</feature>
<dbReference type="Pfam" id="PF00001">
    <property type="entry name" value="7tm_1"/>
    <property type="match status" value="1"/>
</dbReference>
<comment type="caution">
    <text evidence="13">The sequence shown here is derived from an EMBL/GenBank/DDBJ whole genome shotgun (WGS) entry which is preliminary data.</text>
</comment>
<organism evidence="13 14">
    <name type="scientific">Argiope bruennichi</name>
    <name type="common">Wasp spider</name>
    <name type="synonym">Aranea bruennichi</name>
    <dbReference type="NCBI Taxonomy" id="94029"/>
    <lineage>
        <taxon>Eukaryota</taxon>
        <taxon>Metazoa</taxon>
        <taxon>Ecdysozoa</taxon>
        <taxon>Arthropoda</taxon>
        <taxon>Chelicerata</taxon>
        <taxon>Arachnida</taxon>
        <taxon>Araneae</taxon>
        <taxon>Araneomorphae</taxon>
        <taxon>Entelegynae</taxon>
        <taxon>Araneoidea</taxon>
        <taxon>Araneidae</taxon>
        <taxon>Argiope</taxon>
    </lineage>
</organism>
<dbReference type="GO" id="GO:0005886">
    <property type="term" value="C:plasma membrane"/>
    <property type="evidence" value="ECO:0007669"/>
    <property type="project" value="UniProtKB-SubCell"/>
</dbReference>
<evidence type="ECO:0000256" key="8">
    <source>
        <dbReference type="ARBA" id="ARBA00023170"/>
    </source>
</evidence>
<evidence type="ECO:0000256" key="3">
    <source>
        <dbReference type="ARBA" id="ARBA00022475"/>
    </source>
</evidence>
<keyword evidence="9 10" id="KW-0807">Transducer</keyword>
<dbReference type="PROSITE" id="PS50262">
    <property type="entry name" value="G_PROTEIN_RECEP_F1_2"/>
    <property type="match status" value="1"/>
</dbReference>
<keyword evidence="6 10" id="KW-0297">G-protein coupled receptor</keyword>
<evidence type="ECO:0000256" key="10">
    <source>
        <dbReference type="RuleBase" id="RU000688"/>
    </source>
</evidence>
<dbReference type="PRINTS" id="PR00237">
    <property type="entry name" value="GPCRRHODOPSN"/>
</dbReference>
<evidence type="ECO:0000313" key="14">
    <source>
        <dbReference type="Proteomes" id="UP000807504"/>
    </source>
</evidence>
<evidence type="ECO:0000259" key="12">
    <source>
        <dbReference type="PROSITE" id="PS50262"/>
    </source>
</evidence>
<dbReference type="EMBL" id="JABXBU010002228">
    <property type="protein sequence ID" value="KAF8771710.1"/>
    <property type="molecule type" value="Genomic_DNA"/>
</dbReference>
<evidence type="ECO:0000256" key="2">
    <source>
        <dbReference type="ARBA" id="ARBA00010663"/>
    </source>
</evidence>
<evidence type="ECO:0000256" key="6">
    <source>
        <dbReference type="ARBA" id="ARBA00023040"/>
    </source>
</evidence>
<sequence>MIFTISSKDGIHSFENWTNSSALISKYNNISTLLNENEEKSNLIEPPLSILESDLTGVIGLSILLGFIILSTIAGNIFVLAAILRERNLQTLSNYLVFSLAIADLMVACLVMPIGIQYELMNQEWILGSAMCEIWTSGDVLCCTASILYLVAIAVDRFCAVTNINYVQHQSPRRVGFMIVTVWSVSFLVSFAPILEWKDEDFSLRVMKIFSITYCL</sequence>
<dbReference type="AlphaFoldDB" id="A0A8T0EGD7"/>
<gene>
    <name evidence="13" type="ORF">HNY73_019090</name>
</gene>
<evidence type="ECO:0000256" key="11">
    <source>
        <dbReference type="SAM" id="Phobius"/>
    </source>
</evidence>
<feature type="transmembrane region" description="Helical" evidence="11">
    <location>
        <begin position="175"/>
        <end position="195"/>
    </location>
</feature>
<dbReference type="SUPFAM" id="SSF81321">
    <property type="entry name" value="Family A G protein-coupled receptor-like"/>
    <property type="match status" value="1"/>
</dbReference>
<reference evidence="13" key="2">
    <citation type="submission" date="2020-06" db="EMBL/GenBank/DDBJ databases">
        <authorList>
            <person name="Sheffer M."/>
        </authorList>
    </citation>
    <scope>NUCLEOTIDE SEQUENCE</scope>
</reference>
<keyword evidence="5 11" id="KW-1133">Transmembrane helix</keyword>
<dbReference type="InterPro" id="IPR000276">
    <property type="entry name" value="GPCR_Rhodpsn"/>
</dbReference>
<dbReference type="Gene3D" id="1.20.1070.10">
    <property type="entry name" value="Rhodopsin 7-helix transmembrane proteins"/>
    <property type="match status" value="1"/>
</dbReference>
<dbReference type="GO" id="GO:0071880">
    <property type="term" value="P:adenylate cyclase-activating adrenergic receptor signaling pathway"/>
    <property type="evidence" value="ECO:0007669"/>
    <property type="project" value="TreeGrafter"/>
</dbReference>
<evidence type="ECO:0000256" key="7">
    <source>
        <dbReference type="ARBA" id="ARBA00023136"/>
    </source>
</evidence>
<evidence type="ECO:0000256" key="1">
    <source>
        <dbReference type="ARBA" id="ARBA00004651"/>
    </source>
</evidence>
<evidence type="ECO:0000313" key="13">
    <source>
        <dbReference type="EMBL" id="KAF8771710.1"/>
    </source>
</evidence>
<dbReference type="PANTHER" id="PTHR24248:SF200">
    <property type="entry name" value="5-HYDROXYTRYPTAMINE RECEPTOR 1B-LIKE ISOFORM X1"/>
    <property type="match status" value="1"/>
</dbReference>
<keyword evidence="14" id="KW-1185">Reference proteome</keyword>
<name>A0A8T0EGD7_ARGBR</name>
<evidence type="ECO:0000256" key="5">
    <source>
        <dbReference type="ARBA" id="ARBA00022989"/>
    </source>
</evidence>
<accession>A0A8T0EGD7</accession>
<keyword evidence="7 11" id="KW-0472">Membrane</keyword>
<keyword evidence="4 10" id="KW-0812">Transmembrane</keyword>
<evidence type="ECO:0000256" key="9">
    <source>
        <dbReference type="ARBA" id="ARBA00023224"/>
    </source>
</evidence>
<feature type="transmembrane region" description="Helical" evidence="11">
    <location>
        <begin position="134"/>
        <end position="155"/>
    </location>
</feature>
<evidence type="ECO:0000256" key="4">
    <source>
        <dbReference type="ARBA" id="ARBA00022692"/>
    </source>
</evidence>
<dbReference type="GO" id="GO:0043410">
    <property type="term" value="P:positive regulation of MAPK cascade"/>
    <property type="evidence" value="ECO:0007669"/>
    <property type="project" value="TreeGrafter"/>
</dbReference>
<comment type="similarity">
    <text evidence="2 10">Belongs to the G-protein coupled receptor 1 family.</text>
</comment>
<feature type="transmembrane region" description="Helical" evidence="11">
    <location>
        <begin position="58"/>
        <end position="83"/>
    </location>
</feature>
<dbReference type="InterPro" id="IPR017452">
    <property type="entry name" value="GPCR_Rhodpsn_7TM"/>
</dbReference>
<dbReference type="GO" id="GO:0004930">
    <property type="term" value="F:G protein-coupled receptor activity"/>
    <property type="evidence" value="ECO:0007669"/>
    <property type="project" value="UniProtKB-KW"/>
</dbReference>
<comment type="subcellular location">
    <subcellularLocation>
        <location evidence="1">Cell membrane</location>
        <topology evidence="1">Multi-pass membrane protein</topology>
    </subcellularLocation>
</comment>
<dbReference type="PANTHER" id="PTHR24248">
    <property type="entry name" value="ADRENERGIC RECEPTOR-RELATED G-PROTEIN COUPLED RECEPTOR"/>
    <property type="match status" value="1"/>
</dbReference>
<protein>
    <submittedName>
        <fullName evidence="13">5-hydroxytryptamine receptor like protein</fullName>
    </submittedName>
</protein>
<feature type="transmembrane region" description="Helical" evidence="11">
    <location>
        <begin position="95"/>
        <end position="114"/>
    </location>
</feature>
<reference evidence="13" key="1">
    <citation type="journal article" date="2020" name="bioRxiv">
        <title>Chromosome-level reference genome of the European wasp spider Argiope bruennichi: a resource for studies on range expansion and evolutionary adaptation.</title>
        <authorList>
            <person name="Sheffer M.M."/>
            <person name="Hoppe A."/>
            <person name="Krehenwinkel H."/>
            <person name="Uhl G."/>
            <person name="Kuss A.W."/>
            <person name="Jensen L."/>
            <person name="Jensen C."/>
            <person name="Gillespie R.G."/>
            <person name="Hoff K.J."/>
            <person name="Prost S."/>
        </authorList>
    </citation>
    <scope>NUCLEOTIDE SEQUENCE</scope>
</reference>
<keyword evidence="8 10" id="KW-0675">Receptor</keyword>
<proteinExistence type="inferred from homology"/>